<dbReference type="EMBL" id="CP163302">
    <property type="protein sequence ID" value="XDP45719.1"/>
    <property type="molecule type" value="Genomic_DNA"/>
</dbReference>
<evidence type="ECO:0008006" key="4">
    <source>
        <dbReference type="Google" id="ProtNLM"/>
    </source>
</evidence>
<dbReference type="RefSeq" id="WP_369046187.1">
    <property type="nucleotide sequence ID" value="NZ_CP163302.1"/>
</dbReference>
<name>A0AB39L5W7_9MICC</name>
<evidence type="ECO:0000313" key="3">
    <source>
        <dbReference type="EMBL" id="XDP45719.1"/>
    </source>
</evidence>
<dbReference type="AlphaFoldDB" id="A0AB39L5W7"/>
<gene>
    <name evidence="3" type="ORF">AB5L97_01465</name>
</gene>
<feature type="transmembrane region" description="Helical" evidence="2">
    <location>
        <begin position="20"/>
        <end position="42"/>
    </location>
</feature>
<evidence type="ECO:0000256" key="1">
    <source>
        <dbReference type="SAM" id="MobiDB-lite"/>
    </source>
</evidence>
<keyword evidence="2" id="KW-1133">Transmembrane helix</keyword>
<sequence>MPPSPSPSPIDVIVHSDPAAWWQMLAPYAPLLAAVIAGWIAWKALKQRSLADNRAEWWRRAQWALDASMSAEPRRREMGQQAIDRLGQSPLAGPEDLDFLEIGTEDALEDADAARHAEAMAMERTTGRKSARTDAGIQPSNRPASVSPEDRRVQIAAAKARITLDERRGLATPDWIVALSLEKPE</sequence>
<dbReference type="KEGG" id="spue:AB5L97_01465"/>
<evidence type="ECO:0000256" key="2">
    <source>
        <dbReference type="SAM" id="Phobius"/>
    </source>
</evidence>
<proteinExistence type="predicted"/>
<organism evidence="3">
    <name type="scientific">Sinomonas puerhi</name>
    <dbReference type="NCBI Taxonomy" id="3238584"/>
    <lineage>
        <taxon>Bacteria</taxon>
        <taxon>Bacillati</taxon>
        <taxon>Actinomycetota</taxon>
        <taxon>Actinomycetes</taxon>
        <taxon>Micrococcales</taxon>
        <taxon>Micrococcaceae</taxon>
        <taxon>Sinomonas</taxon>
    </lineage>
</organism>
<protein>
    <recommendedName>
        <fullName evidence="4">DUF4381 domain-containing protein</fullName>
    </recommendedName>
</protein>
<keyword evidence="2" id="KW-0472">Membrane</keyword>
<feature type="region of interest" description="Disordered" evidence="1">
    <location>
        <begin position="120"/>
        <end position="152"/>
    </location>
</feature>
<accession>A0AB39L5W7</accession>
<reference evidence="3" key="1">
    <citation type="submission" date="2024-07" db="EMBL/GenBank/DDBJ databases">
        <authorList>
            <person name="fu j."/>
        </authorList>
    </citation>
    <scope>NUCLEOTIDE SEQUENCE</scope>
    <source>
        <strain evidence="3">P10A9</strain>
    </source>
</reference>
<keyword evidence="2" id="KW-0812">Transmembrane</keyword>